<feature type="coiled-coil region" evidence="1">
    <location>
        <begin position="3"/>
        <end position="37"/>
    </location>
</feature>
<dbReference type="InterPro" id="IPR032675">
    <property type="entry name" value="LRR_dom_sf"/>
</dbReference>
<protein>
    <submittedName>
        <fullName evidence="2">F-box domain-containing protein</fullName>
    </submittedName>
</protein>
<evidence type="ECO:0000313" key="3">
    <source>
        <dbReference type="Proteomes" id="UP000623467"/>
    </source>
</evidence>
<gene>
    <name evidence="2" type="ORF">MSAN_01183700</name>
</gene>
<keyword evidence="3" id="KW-1185">Reference proteome</keyword>
<evidence type="ECO:0000256" key="1">
    <source>
        <dbReference type="SAM" id="Coils"/>
    </source>
</evidence>
<dbReference type="AlphaFoldDB" id="A0A8H6YM06"/>
<organism evidence="2 3">
    <name type="scientific">Mycena sanguinolenta</name>
    <dbReference type="NCBI Taxonomy" id="230812"/>
    <lineage>
        <taxon>Eukaryota</taxon>
        <taxon>Fungi</taxon>
        <taxon>Dikarya</taxon>
        <taxon>Basidiomycota</taxon>
        <taxon>Agaricomycotina</taxon>
        <taxon>Agaricomycetes</taxon>
        <taxon>Agaricomycetidae</taxon>
        <taxon>Agaricales</taxon>
        <taxon>Marasmiineae</taxon>
        <taxon>Mycenaceae</taxon>
        <taxon>Mycena</taxon>
    </lineage>
</organism>
<dbReference type="Gene3D" id="3.80.10.10">
    <property type="entry name" value="Ribonuclease Inhibitor"/>
    <property type="match status" value="1"/>
</dbReference>
<dbReference type="SUPFAM" id="SSF52047">
    <property type="entry name" value="RNI-like"/>
    <property type="match status" value="1"/>
</dbReference>
<sequence length="430" mass="48577">MVVEELRARIMKLDNEIDLQRKLLKKLERERSLAQGQLNAVLDPMARLPLEISSEIFLQSLAPSACEVQHVPIVLLNICNAWTEIAKATAALWTKIAIHFPCGDGLAEVLPIWFQRASNRALSITISLRGPSGGWNHHVSSVLWKHGERLKYLEILHDDDFASRERDGTVDLLGTTSWLPETSLPSLETLVLRCQHRRRMYFASQTFELIRLAPNIIELVFDKIELDFDPDSDLNENLEKLFAPTLRRLIFEDGFEIDYNNDDVLDFLSLPALETLSLRGYCITGETLLDFIERSGAPLQELALGCYNPHSSVSLHQCLRVIPSLTRFTISDDVSRVIPDLVSALADYPSLLPHLCNLTIHTWPDGRSDLSDSSWKALVRALSARRMQFRMVNVALSPPADFLASLRELVLDGVEIYIGSEERNFIAQSP</sequence>
<evidence type="ECO:0000313" key="2">
    <source>
        <dbReference type="EMBL" id="KAF7361502.1"/>
    </source>
</evidence>
<dbReference type="EMBL" id="JACAZH010000008">
    <property type="protein sequence ID" value="KAF7361502.1"/>
    <property type="molecule type" value="Genomic_DNA"/>
</dbReference>
<dbReference type="OrthoDB" id="2840257at2759"/>
<comment type="caution">
    <text evidence="2">The sequence shown here is derived from an EMBL/GenBank/DDBJ whole genome shotgun (WGS) entry which is preliminary data.</text>
</comment>
<dbReference type="Proteomes" id="UP000623467">
    <property type="component" value="Unassembled WGS sequence"/>
</dbReference>
<name>A0A8H6YM06_9AGAR</name>
<proteinExistence type="predicted"/>
<reference evidence="2" key="1">
    <citation type="submission" date="2020-05" db="EMBL/GenBank/DDBJ databases">
        <title>Mycena genomes resolve the evolution of fungal bioluminescence.</title>
        <authorList>
            <person name="Tsai I.J."/>
        </authorList>
    </citation>
    <scope>NUCLEOTIDE SEQUENCE</scope>
    <source>
        <strain evidence="2">160909Yilan</strain>
    </source>
</reference>
<keyword evidence="1" id="KW-0175">Coiled coil</keyword>
<accession>A0A8H6YM06</accession>